<gene>
    <name evidence="2" type="ORF">OJ996_02130</name>
</gene>
<organism evidence="2 3">
    <name type="scientific">Luteolibacter rhizosphaerae</name>
    <dbReference type="NCBI Taxonomy" id="2989719"/>
    <lineage>
        <taxon>Bacteria</taxon>
        <taxon>Pseudomonadati</taxon>
        <taxon>Verrucomicrobiota</taxon>
        <taxon>Verrucomicrobiia</taxon>
        <taxon>Verrucomicrobiales</taxon>
        <taxon>Verrucomicrobiaceae</taxon>
        <taxon>Luteolibacter</taxon>
    </lineage>
</organism>
<comment type="caution">
    <text evidence="2">The sequence shown here is derived from an EMBL/GenBank/DDBJ whole genome shotgun (WGS) entry which is preliminary data.</text>
</comment>
<protein>
    <recommendedName>
        <fullName evidence="1">Transposase IS200-like domain-containing protein</fullName>
    </recommendedName>
</protein>
<dbReference type="InterPro" id="IPR002686">
    <property type="entry name" value="Transposase_17"/>
</dbReference>
<evidence type="ECO:0000259" key="1">
    <source>
        <dbReference type="SMART" id="SM01321"/>
    </source>
</evidence>
<dbReference type="PANTHER" id="PTHR36966:SF1">
    <property type="entry name" value="REP-ASSOCIATED TYROSINE TRANSPOSASE"/>
    <property type="match status" value="1"/>
</dbReference>
<name>A0ABT3FXP2_9BACT</name>
<dbReference type="SMART" id="SM01321">
    <property type="entry name" value="Y1_Tnp"/>
    <property type="match status" value="1"/>
</dbReference>
<dbReference type="Proteomes" id="UP001165653">
    <property type="component" value="Unassembled WGS sequence"/>
</dbReference>
<evidence type="ECO:0000313" key="3">
    <source>
        <dbReference type="Proteomes" id="UP001165653"/>
    </source>
</evidence>
<reference evidence="2" key="1">
    <citation type="submission" date="2022-10" db="EMBL/GenBank/DDBJ databases">
        <title>Luteolibacter sp. GHJ8, whole genome shotgun sequencing project.</title>
        <authorList>
            <person name="Zhao G."/>
            <person name="Shen L."/>
        </authorList>
    </citation>
    <scope>NUCLEOTIDE SEQUENCE</scope>
    <source>
        <strain evidence="2">GHJ8</strain>
    </source>
</reference>
<dbReference type="InterPro" id="IPR052715">
    <property type="entry name" value="RAYT_transposase"/>
</dbReference>
<dbReference type="SUPFAM" id="SSF143422">
    <property type="entry name" value="Transposase IS200-like"/>
    <property type="match status" value="1"/>
</dbReference>
<keyword evidence="3" id="KW-1185">Reference proteome</keyword>
<dbReference type="EMBL" id="JAPDDR010000001">
    <property type="protein sequence ID" value="MCW1912353.1"/>
    <property type="molecule type" value="Genomic_DNA"/>
</dbReference>
<feature type="domain" description="Transposase IS200-like" evidence="1">
    <location>
        <begin position="23"/>
        <end position="134"/>
    </location>
</feature>
<dbReference type="PANTHER" id="PTHR36966">
    <property type="entry name" value="REP-ASSOCIATED TYROSINE TRANSPOSASE"/>
    <property type="match status" value="1"/>
</dbReference>
<dbReference type="Gene3D" id="3.30.70.1290">
    <property type="entry name" value="Transposase IS200-like"/>
    <property type="match status" value="1"/>
</dbReference>
<accession>A0ABT3FXP2</accession>
<dbReference type="InterPro" id="IPR036515">
    <property type="entry name" value="Transposase_17_sf"/>
</dbReference>
<dbReference type="RefSeq" id="WP_264510664.1">
    <property type="nucleotide sequence ID" value="NZ_JAPDDR010000001.1"/>
</dbReference>
<evidence type="ECO:0000313" key="2">
    <source>
        <dbReference type="EMBL" id="MCW1912353.1"/>
    </source>
</evidence>
<proteinExistence type="predicted"/>
<sequence length="163" mass="19749">MLPEFRPDRSARSRGHVPPEWVDGEATFFLTINCQRRGVPQLTIDELPGKLFACVSHYRELRRWWPEIVILMPDHLHMLVTFSWEPGNGMNAVIRDWKRYTARTFGIEWQRDYFDHRVRSEADHADKWQYIRENPVRSRLVECYDQWAHVWFPDRVGWDRKNP</sequence>